<dbReference type="Gene3D" id="3.30.2350.10">
    <property type="entry name" value="Pseudouridine synthase"/>
    <property type="match status" value="1"/>
</dbReference>
<keyword evidence="4 5" id="KW-0413">Isomerase</keyword>
<dbReference type="RefSeq" id="WP_096409151.1">
    <property type="nucleotide sequence ID" value="NZ_AP017372.2"/>
</dbReference>
<comment type="catalytic activity">
    <reaction evidence="1 5">
        <text>uridine(55) in tRNA = pseudouridine(55) in tRNA</text>
        <dbReference type="Rhea" id="RHEA:42532"/>
        <dbReference type="Rhea" id="RHEA-COMP:10101"/>
        <dbReference type="Rhea" id="RHEA-COMP:10102"/>
        <dbReference type="ChEBI" id="CHEBI:65314"/>
        <dbReference type="ChEBI" id="CHEBI:65315"/>
        <dbReference type="EC" id="5.4.99.25"/>
    </reaction>
</comment>
<dbReference type="InterPro" id="IPR020103">
    <property type="entry name" value="PsdUridine_synth_cat_dom_sf"/>
</dbReference>
<organism evidence="9 10">
    <name type="scientific">Halorhodospira halochloris</name>
    <name type="common">Ectothiorhodospira halochloris</name>
    <dbReference type="NCBI Taxonomy" id="1052"/>
    <lineage>
        <taxon>Bacteria</taxon>
        <taxon>Pseudomonadati</taxon>
        <taxon>Pseudomonadota</taxon>
        <taxon>Gammaproteobacteria</taxon>
        <taxon>Chromatiales</taxon>
        <taxon>Ectothiorhodospiraceae</taxon>
        <taxon>Halorhodospira</taxon>
    </lineage>
</organism>
<evidence type="ECO:0000259" key="6">
    <source>
        <dbReference type="Pfam" id="PF01509"/>
    </source>
</evidence>
<dbReference type="EMBL" id="AP017372">
    <property type="protein sequence ID" value="BAU57830.1"/>
    <property type="molecule type" value="Genomic_DNA"/>
</dbReference>
<dbReference type="GO" id="GO:1990481">
    <property type="term" value="P:mRNA pseudouridine synthesis"/>
    <property type="evidence" value="ECO:0007669"/>
    <property type="project" value="TreeGrafter"/>
</dbReference>
<dbReference type="OrthoDB" id="9802309at2"/>
<dbReference type="Proteomes" id="UP000218890">
    <property type="component" value="Chromosome"/>
</dbReference>
<dbReference type="InterPro" id="IPR032819">
    <property type="entry name" value="TruB_C"/>
</dbReference>
<evidence type="ECO:0000259" key="8">
    <source>
        <dbReference type="Pfam" id="PF16198"/>
    </source>
</evidence>
<proteinExistence type="inferred from homology"/>
<evidence type="ECO:0000313" key="10">
    <source>
        <dbReference type="Proteomes" id="UP000218890"/>
    </source>
</evidence>
<evidence type="ECO:0000256" key="5">
    <source>
        <dbReference type="HAMAP-Rule" id="MF_01080"/>
    </source>
</evidence>
<dbReference type="InterPro" id="IPR015240">
    <property type="entry name" value="tRNA_sdUridine_synth_fam1_C"/>
</dbReference>
<accession>A0A0X8X9B4</accession>
<dbReference type="CDD" id="cd02573">
    <property type="entry name" value="PseudoU_synth_EcTruB"/>
    <property type="match status" value="1"/>
</dbReference>
<comment type="function">
    <text evidence="5">Responsible for synthesis of pseudouridine from uracil-55 in the psi GC loop of transfer RNAs.</text>
</comment>
<dbReference type="EC" id="5.4.99.25" evidence="5"/>
<dbReference type="InterPro" id="IPR015947">
    <property type="entry name" value="PUA-like_sf"/>
</dbReference>
<dbReference type="GO" id="GO:0003723">
    <property type="term" value="F:RNA binding"/>
    <property type="evidence" value="ECO:0007669"/>
    <property type="project" value="InterPro"/>
</dbReference>
<gene>
    <name evidence="5 9" type="primary">truB</name>
    <name evidence="9" type="ORF">HH1059_11380</name>
</gene>
<evidence type="ECO:0000256" key="1">
    <source>
        <dbReference type="ARBA" id="ARBA00000385"/>
    </source>
</evidence>
<dbReference type="Pfam" id="PF16198">
    <property type="entry name" value="TruB_C_2"/>
    <property type="match status" value="1"/>
</dbReference>
<dbReference type="HAMAP" id="MF_01080">
    <property type="entry name" value="TruB_bact"/>
    <property type="match status" value="1"/>
</dbReference>
<dbReference type="PANTHER" id="PTHR13767">
    <property type="entry name" value="TRNA-PSEUDOURIDINE SYNTHASE"/>
    <property type="match status" value="1"/>
</dbReference>
<dbReference type="GO" id="GO:0160148">
    <property type="term" value="F:tRNA pseudouridine(55) synthase activity"/>
    <property type="evidence" value="ECO:0007669"/>
    <property type="project" value="UniProtKB-EC"/>
</dbReference>
<feature type="domain" description="tRNA pseudouridylate synthase B C-terminal" evidence="8">
    <location>
        <begin position="181"/>
        <end position="242"/>
    </location>
</feature>
<dbReference type="SUPFAM" id="SSF55120">
    <property type="entry name" value="Pseudouridine synthase"/>
    <property type="match status" value="1"/>
</dbReference>
<dbReference type="Pfam" id="PF09157">
    <property type="entry name" value="TruB-C_2"/>
    <property type="match status" value="1"/>
</dbReference>
<evidence type="ECO:0000256" key="2">
    <source>
        <dbReference type="ARBA" id="ARBA00005642"/>
    </source>
</evidence>
<dbReference type="Pfam" id="PF01509">
    <property type="entry name" value="TruB_N"/>
    <property type="match status" value="1"/>
</dbReference>
<keyword evidence="10" id="KW-1185">Reference proteome</keyword>
<dbReference type="InterPro" id="IPR014780">
    <property type="entry name" value="tRNA_psdUridine_synth_TruB"/>
</dbReference>
<feature type="active site" description="Nucleophile" evidence="5">
    <location>
        <position position="47"/>
    </location>
</feature>
<feature type="domain" description="tRNA pseudouridine synthase II TruB subfamily 1 C-terminal" evidence="7">
    <location>
        <begin position="245"/>
        <end position="301"/>
    </location>
</feature>
<dbReference type="AlphaFoldDB" id="A0A0X8X9B4"/>
<dbReference type="FunFam" id="2.30.130.10:FF:000012">
    <property type="entry name" value="tRNA pseudouridine synthase B"/>
    <property type="match status" value="1"/>
</dbReference>
<evidence type="ECO:0000256" key="3">
    <source>
        <dbReference type="ARBA" id="ARBA00022694"/>
    </source>
</evidence>
<dbReference type="PANTHER" id="PTHR13767:SF2">
    <property type="entry name" value="PSEUDOURIDYLATE SYNTHASE TRUB1"/>
    <property type="match status" value="1"/>
</dbReference>
<dbReference type="GO" id="GO:0031119">
    <property type="term" value="P:tRNA pseudouridine synthesis"/>
    <property type="evidence" value="ECO:0007669"/>
    <property type="project" value="UniProtKB-UniRule"/>
</dbReference>
<reference evidence="9" key="1">
    <citation type="submission" date="2016-02" db="EMBL/GenBank/DDBJ databases">
        <title>Halorhodospira halochloris DSM-1059 complete genome, version 2.</title>
        <authorList>
            <person name="Tsukatani Y."/>
        </authorList>
    </citation>
    <scope>NUCLEOTIDE SEQUENCE</scope>
    <source>
        <strain evidence="9">DSM 1059</strain>
    </source>
</reference>
<dbReference type="Gene3D" id="2.30.130.10">
    <property type="entry name" value="PUA domain"/>
    <property type="match status" value="1"/>
</dbReference>
<dbReference type="NCBIfam" id="TIGR00431">
    <property type="entry name" value="TruB"/>
    <property type="match status" value="1"/>
</dbReference>
<evidence type="ECO:0000313" key="9">
    <source>
        <dbReference type="EMBL" id="BAU57830.1"/>
    </source>
</evidence>
<keyword evidence="3 5" id="KW-0819">tRNA processing</keyword>
<dbReference type="KEGG" id="hhk:HH1059_11380"/>
<dbReference type="InterPro" id="IPR002501">
    <property type="entry name" value="PsdUridine_synth_N"/>
</dbReference>
<evidence type="ECO:0000259" key="7">
    <source>
        <dbReference type="Pfam" id="PF09157"/>
    </source>
</evidence>
<sequence length="305" mass="33460">MPKRRKGRKVTGILLLDKPAGHTSNDALQRVKRLFGARKAGHTGSLDPLATGLLPICFGDATKVSGFLLDADKHYQVTCKLGVATDTGDAEGEITEQVGIPDLDESSVEAALAGFRGCIEQLPPMYSAIKHQGQRLYNLARQGVEVERDLREVEIHQLLLEDLREGELDLRVHCSKGTYIRTLAEDIAQALGTVGHVIALRRDGLGPYRQPQLWTIEQLESCAERGRDALDATLEPMDTALEQYPAIELADDLAFFVSQGQPVFVPKAPSEGWVRLYDAKRKFLGMGQILDDGRVGPKRLIAKAA</sequence>
<dbReference type="InterPro" id="IPR036974">
    <property type="entry name" value="PUA_sf"/>
</dbReference>
<name>A0A0X8X9B4_HALHR</name>
<feature type="domain" description="Pseudouridine synthase II N-terminal" evidence="6">
    <location>
        <begin position="32"/>
        <end position="180"/>
    </location>
</feature>
<evidence type="ECO:0000256" key="4">
    <source>
        <dbReference type="ARBA" id="ARBA00023235"/>
    </source>
</evidence>
<protein>
    <recommendedName>
        <fullName evidence="5">tRNA pseudouridine synthase B</fullName>
        <ecNumber evidence="5">5.4.99.25</ecNumber>
    </recommendedName>
    <alternativeName>
        <fullName evidence="5">tRNA pseudouridine(55) synthase</fullName>
        <shortName evidence="5">Psi55 synthase</shortName>
    </alternativeName>
    <alternativeName>
        <fullName evidence="5">tRNA pseudouridylate synthase</fullName>
    </alternativeName>
    <alternativeName>
        <fullName evidence="5">tRNA-uridine isomerase</fullName>
    </alternativeName>
</protein>
<comment type="similarity">
    <text evidence="2 5">Belongs to the pseudouridine synthase TruB family. Type 1 subfamily.</text>
</comment>
<dbReference type="CDD" id="cd21152">
    <property type="entry name" value="PUA_TruB_bacterial"/>
    <property type="match status" value="1"/>
</dbReference>
<dbReference type="SUPFAM" id="SSF88697">
    <property type="entry name" value="PUA domain-like"/>
    <property type="match status" value="1"/>
</dbReference>